<dbReference type="InterPro" id="IPR006935">
    <property type="entry name" value="Helicase/UvrB_N"/>
</dbReference>
<dbReference type="InterPro" id="IPR001650">
    <property type="entry name" value="Helicase_C-like"/>
</dbReference>
<dbReference type="PANTHER" id="PTHR47962:SF4">
    <property type="entry name" value="HELICASE"/>
    <property type="match status" value="1"/>
</dbReference>
<evidence type="ECO:0000313" key="4">
    <source>
        <dbReference type="EMBL" id="MDH1898371.1"/>
    </source>
</evidence>
<keyword evidence="3" id="KW-0347">Helicase</keyword>
<dbReference type="REBASE" id="639304">
    <property type="entry name" value="Aca643ORF19240P"/>
</dbReference>
<evidence type="ECO:0000313" key="3">
    <source>
        <dbReference type="EMBL" id="GJA64404.1"/>
    </source>
</evidence>
<dbReference type="EMBL" id="BPNN01000048">
    <property type="protein sequence ID" value="GJA64404.1"/>
    <property type="molecule type" value="Genomic_DNA"/>
</dbReference>
<dbReference type="PANTHER" id="PTHR47962">
    <property type="entry name" value="ATP-DEPENDENT HELICASE LHR-RELATED-RELATED"/>
    <property type="match status" value="1"/>
</dbReference>
<dbReference type="InterPro" id="IPR052511">
    <property type="entry name" value="ATP-dep_Helicase"/>
</dbReference>
<dbReference type="GO" id="GO:0005524">
    <property type="term" value="F:ATP binding"/>
    <property type="evidence" value="ECO:0007669"/>
    <property type="project" value="InterPro"/>
</dbReference>
<dbReference type="Proteomes" id="UP000886934">
    <property type="component" value="Unassembled WGS sequence"/>
</dbReference>
<dbReference type="Gene3D" id="3.30.870.10">
    <property type="entry name" value="Endonuclease Chain A"/>
    <property type="match status" value="1"/>
</dbReference>
<evidence type="ECO:0000313" key="5">
    <source>
        <dbReference type="EMBL" id="UZC86084.2"/>
    </source>
</evidence>
<dbReference type="SMART" id="SM00487">
    <property type="entry name" value="DEXDc"/>
    <property type="match status" value="1"/>
</dbReference>
<dbReference type="Pfam" id="PF04851">
    <property type="entry name" value="ResIII"/>
    <property type="match status" value="1"/>
</dbReference>
<dbReference type="GO" id="GO:0003677">
    <property type="term" value="F:DNA binding"/>
    <property type="evidence" value="ECO:0007669"/>
    <property type="project" value="InterPro"/>
</dbReference>
<dbReference type="Gene3D" id="3.40.50.300">
    <property type="entry name" value="P-loop containing nucleotide triphosphate hydrolases"/>
    <property type="match status" value="2"/>
</dbReference>
<feature type="domain" description="Helicase ATP-binding" evidence="1">
    <location>
        <begin position="247"/>
        <end position="396"/>
    </location>
</feature>
<feature type="domain" description="Helicase C-terminal" evidence="2">
    <location>
        <begin position="448"/>
        <end position="595"/>
    </location>
</feature>
<dbReference type="EMBL" id="JAOCFT010000001">
    <property type="protein sequence ID" value="MDH1898371.1"/>
    <property type="molecule type" value="Genomic_DNA"/>
</dbReference>
<dbReference type="InterPro" id="IPR014001">
    <property type="entry name" value="Helicase_ATP-bd"/>
</dbReference>
<dbReference type="EMBL" id="CP110176">
    <property type="protein sequence ID" value="UZC86084.2"/>
    <property type="molecule type" value="Genomic_DNA"/>
</dbReference>
<reference evidence="3" key="1">
    <citation type="submission" date="2021-07" db="EMBL/GenBank/DDBJ databases">
        <title>Draft genome sequence of carbapenem-resistant Aeromonas spp. in Japan.</title>
        <authorList>
            <person name="Maehana S."/>
            <person name="Suzuki M."/>
            <person name="Kitasato H."/>
        </authorList>
    </citation>
    <scope>NUCLEOTIDE SEQUENCE</scope>
    <source>
        <strain evidence="3">KAM351</strain>
    </source>
</reference>
<keyword evidence="3" id="KW-0067">ATP-binding</keyword>
<dbReference type="CDD" id="cd18032">
    <property type="entry name" value="DEXHc_RE_I_III_res"/>
    <property type="match status" value="1"/>
</dbReference>
<evidence type="ECO:0000259" key="1">
    <source>
        <dbReference type="PROSITE" id="PS51192"/>
    </source>
</evidence>
<dbReference type="RefSeq" id="WP_041204617.1">
    <property type="nucleotide sequence ID" value="NZ_AP019195.1"/>
</dbReference>
<dbReference type="GO" id="GO:0016887">
    <property type="term" value="F:ATP hydrolysis activity"/>
    <property type="evidence" value="ECO:0007669"/>
    <property type="project" value="TreeGrafter"/>
</dbReference>
<keyword evidence="3" id="KW-0378">Hydrolase</keyword>
<evidence type="ECO:0000313" key="6">
    <source>
        <dbReference type="Proteomes" id="UP000886934"/>
    </source>
</evidence>
<dbReference type="REBASE" id="672125">
    <property type="entry name" value="AcaSVJ23ORF20025P"/>
</dbReference>
<accession>A0A3G9I549</accession>
<dbReference type="Pfam" id="PF00271">
    <property type="entry name" value="Helicase_C"/>
    <property type="match status" value="1"/>
</dbReference>
<dbReference type="AlphaFoldDB" id="A0A3G9I549"/>
<dbReference type="CDD" id="cd18799">
    <property type="entry name" value="SF2_C_EcoAI-like"/>
    <property type="match status" value="1"/>
</dbReference>
<name>A0A3G9I549_AERCA</name>
<dbReference type="PROSITE" id="PS51192">
    <property type="entry name" value="HELICASE_ATP_BIND_1"/>
    <property type="match status" value="1"/>
</dbReference>
<organism evidence="3 6">
    <name type="scientific">Aeromonas caviae</name>
    <name type="common">Aeromonas punctata</name>
    <dbReference type="NCBI Taxonomy" id="648"/>
    <lineage>
        <taxon>Bacteria</taxon>
        <taxon>Pseudomonadati</taxon>
        <taxon>Pseudomonadota</taxon>
        <taxon>Gammaproteobacteria</taxon>
        <taxon>Aeromonadales</taxon>
        <taxon>Aeromonadaceae</taxon>
        <taxon>Aeromonas</taxon>
    </lineage>
</organism>
<proteinExistence type="predicted"/>
<dbReference type="InterPro" id="IPR027417">
    <property type="entry name" value="P-loop_NTPase"/>
</dbReference>
<dbReference type="Proteomes" id="UP001163285">
    <property type="component" value="Chromosome"/>
</dbReference>
<dbReference type="SMART" id="SM00490">
    <property type="entry name" value="HELICc"/>
    <property type="match status" value="1"/>
</dbReference>
<reference evidence="4" key="2">
    <citation type="submission" date="2022-09" db="EMBL/GenBank/DDBJ databases">
        <title>Intensive care unit water sources are persistently colonized with multi-drug resistant bacteria and are the site of extensive horizontal gene transfer of antibiotic resistance genes.</title>
        <authorList>
            <person name="Diorio-Toth L."/>
        </authorList>
    </citation>
    <scope>NUCLEOTIDE SEQUENCE</scope>
    <source>
        <strain evidence="4">GD03796</strain>
    </source>
</reference>
<dbReference type="PROSITE" id="PS51194">
    <property type="entry name" value="HELICASE_CTER"/>
    <property type="match status" value="1"/>
</dbReference>
<dbReference type="SUPFAM" id="SSF52540">
    <property type="entry name" value="P-loop containing nucleoside triphosphate hydrolases"/>
    <property type="match status" value="1"/>
</dbReference>
<dbReference type="GO" id="GO:0004386">
    <property type="term" value="F:helicase activity"/>
    <property type="evidence" value="ECO:0007669"/>
    <property type="project" value="UniProtKB-KW"/>
</dbReference>
<keyword evidence="3" id="KW-0547">Nucleotide-binding</keyword>
<dbReference type="Proteomes" id="UP001160758">
    <property type="component" value="Unassembled WGS sequence"/>
</dbReference>
<gene>
    <name evidence="3" type="ORF">KAM351_30150</name>
    <name evidence="4" type="ORF">N5I07_12520</name>
    <name evidence="5" type="ORF">OJY61_20025</name>
</gene>
<sequence length="856" mass="95818">MSAPVLISGGEAGDPEFNDPLLPHLLDAIARCGEGSRIELCVSFIRQSGLVLLRGALHEALARGARLRVITSDYLEVTQPVALRELLKFDPARSCALIYQSQGNRGFHLKSYLFVQHAAQYLGEQVGQEGSPAVLGGQAFLGSSNISAAALTESLEWNWSLRAEPSGPSEPHHSLRQLAAQIDRLAQDARVVPLTHDWIDGYLARYRQSALRELRVLTGDHRSSAEQLREAPIPNSVQQEALMALQAARAQGHKRGVVVMATGLGKTWLAAFDVRQMQAARLLFVAHREEILTQARQTFLHMVPRANSGLYHGQQQDEADWLFASIQTLGKSQHLLRFAPDHFDYVVVDEFHHAASPSYRRLLNHFKPRFLLGLTATPDRTDQADILALCDNNLVFERGLALAIEQKMLVPLTYHGILDDTVDYAALPWRNGQFDPHALESAFASQKRAQHALSQWRRLRQQRTLAFCISTRHADFMASVFQQAGVRAIAVYAGSRQGRQAALEQLAAAELDIIFSVDLFNEGTDLPAIDTVLMLRPTESRIVFLQQLGRGLRLYQGKERLVVIDLVGNHKACLYKPQLLQTQLTRPPTHANRAMPLAAGCFINLDPKLLPLLALLKKQQKPTLIETYQTLKEHLGYRPTARQTWAVRLGEQLRFDTQKQGGWFELLAQAGDLGEEELRVLNRHGDFLRSGVEHTALTKSFKLILLLALLELDGLREPPTLAALASHSRYLFERHPELARLDLPVKQQALSADSPAWLSYWKSNPIKFSSGGNPGAKGEYWFEVREDRFCPRFAVSEEDIDPLHRMVQELLDLRLAQYQQRKIASAAAISPEPFTTIHDEEQALAPDAKARQVTLI</sequence>
<reference evidence="5" key="3">
    <citation type="submission" date="2023-04" db="EMBL/GenBank/DDBJ databases">
        <title>Whole Genome Sequence of Multi-drug resistant Aeromonas caviae as a gut pathogen in newborn.</title>
        <authorList>
            <person name="Jadhav S.V."/>
            <person name="Saroj S.D."/>
            <person name="Saha U.B."/>
            <person name="Sen S."/>
            <person name="Kher A."/>
        </authorList>
    </citation>
    <scope>NUCLEOTIDE SEQUENCE</scope>
    <source>
        <strain evidence="5">SVJ23</strain>
    </source>
</reference>
<evidence type="ECO:0000259" key="2">
    <source>
        <dbReference type="PROSITE" id="PS51194"/>
    </source>
</evidence>
<protein>
    <submittedName>
        <fullName evidence="3 4">Helicase</fullName>
    </submittedName>
</protein>